<evidence type="ECO:0000313" key="2">
    <source>
        <dbReference type="Proteomes" id="UP000297031"/>
    </source>
</evidence>
<accession>A0A4P7VD99</accession>
<keyword evidence="2" id="KW-1185">Reference proteome</keyword>
<dbReference type="KEGG" id="mgod:E7746_03175"/>
<gene>
    <name evidence="1" type="ORF">E7746_03175</name>
</gene>
<dbReference type="OrthoDB" id="790324at2"/>
<dbReference type="SUPFAM" id="SSF56935">
    <property type="entry name" value="Porins"/>
    <property type="match status" value="1"/>
</dbReference>
<protein>
    <recommendedName>
        <fullName evidence="3">Porin</fullName>
    </recommendedName>
</protein>
<organism evidence="1 2">
    <name type="scientific">Muribaculum gordoncarteri</name>
    <dbReference type="NCBI Taxonomy" id="2530390"/>
    <lineage>
        <taxon>Bacteria</taxon>
        <taxon>Pseudomonadati</taxon>
        <taxon>Bacteroidota</taxon>
        <taxon>Bacteroidia</taxon>
        <taxon>Bacteroidales</taxon>
        <taxon>Muribaculaceae</taxon>
        <taxon>Muribaculum</taxon>
    </lineage>
</organism>
<dbReference type="RefSeq" id="WP_136409808.1">
    <property type="nucleotide sequence ID" value="NZ_CP039393.1"/>
</dbReference>
<name>A0A4P7VD99_9BACT</name>
<reference evidence="1 2" key="1">
    <citation type="submission" date="2019-02" db="EMBL/GenBank/DDBJ databases">
        <title>Isolation and identification of novel species under the genus Muribaculum.</title>
        <authorList>
            <person name="Miyake S."/>
            <person name="Ding Y."/>
            <person name="Low A."/>
            <person name="Soh M."/>
            <person name="Seedorf H."/>
        </authorList>
    </citation>
    <scope>NUCLEOTIDE SEQUENCE [LARGE SCALE GENOMIC DNA]</scope>
    <source>
        <strain evidence="1 2">TLL-A4</strain>
    </source>
</reference>
<proteinExistence type="predicted"/>
<dbReference type="EMBL" id="CP039393">
    <property type="protein sequence ID" value="QCD34952.1"/>
    <property type="molecule type" value="Genomic_DNA"/>
</dbReference>
<dbReference type="AlphaFoldDB" id="A0A4P7VD99"/>
<evidence type="ECO:0008006" key="3">
    <source>
        <dbReference type="Google" id="ProtNLM"/>
    </source>
</evidence>
<evidence type="ECO:0000313" key="1">
    <source>
        <dbReference type="EMBL" id="QCD34952.1"/>
    </source>
</evidence>
<sequence length="356" mass="40000">MSKDAQLAMGIGGVVRMRGWYDWGGALNSSAFAPYDISIPTNPARDRWLGSTPSGTAFFVRVIGHDKKYGNYQLYIEANFNGYSSRDFHLKKAYVQYNDWTLGYANSSFSDPSAQPPTVDAQGPNSEISDTNVLLRWMRTFKTNWVVAASIESPDAQVDADGTTTSTRSNYLPNFAAFGQYEWGAGQHIRLSGIIRGLPYRDLVNGTNHTVVGWGAHVSSIFRVVDPLTVYASFNAGKGYQSLTNDLQMTPLDLIDDPDTKGKMYAPFSLGWYGALQYHFRPNLFSTIMFSEMRFLPKQEMADMTYKYGLYATANVFWNPTPRVQFGAEVNLGKRQNNDGQHRWARRACLMAQFSF</sequence>
<dbReference type="Proteomes" id="UP000297031">
    <property type="component" value="Chromosome"/>
</dbReference>